<proteinExistence type="predicted"/>
<sequence length="54" mass="6209">MQAQSVVPDQSRESLDSETNSECSKEATAVLKDREASDLRELEQALHYDEFRKH</sequence>
<evidence type="ECO:0000313" key="2">
    <source>
        <dbReference type="EMBL" id="SVC83059.1"/>
    </source>
</evidence>
<accession>A0A382QBX1</accession>
<feature type="non-terminal residue" evidence="2">
    <location>
        <position position="54"/>
    </location>
</feature>
<organism evidence="2">
    <name type="scientific">marine metagenome</name>
    <dbReference type="NCBI Taxonomy" id="408172"/>
    <lineage>
        <taxon>unclassified sequences</taxon>
        <taxon>metagenomes</taxon>
        <taxon>ecological metagenomes</taxon>
    </lineage>
</organism>
<protein>
    <submittedName>
        <fullName evidence="2">Uncharacterized protein</fullName>
    </submittedName>
</protein>
<gene>
    <name evidence="2" type="ORF">METZ01_LOCUS335913</name>
</gene>
<feature type="region of interest" description="Disordered" evidence="1">
    <location>
        <begin position="1"/>
        <end position="30"/>
    </location>
</feature>
<reference evidence="2" key="1">
    <citation type="submission" date="2018-05" db="EMBL/GenBank/DDBJ databases">
        <authorList>
            <person name="Lanie J.A."/>
            <person name="Ng W.-L."/>
            <person name="Kazmierczak K.M."/>
            <person name="Andrzejewski T.M."/>
            <person name="Davidsen T.M."/>
            <person name="Wayne K.J."/>
            <person name="Tettelin H."/>
            <person name="Glass J.I."/>
            <person name="Rusch D."/>
            <person name="Podicherti R."/>
            <person name="Tsui H.-C.T."/>
            <person name="Winkler M.E."/>
        </authorList>
    </citation>
    <scope>NUCLEOTIDE SEQUENCE</scope>
</reference>
<name>A0A382QBX1_9ZZZZ</name>
<dbReference type="AlphaFoldDB" id="A0A382QBX1"/>
<evidence type="ECO:0000256" key="1">
    <source>
        <dbReference type="SAM" id="MobiDB-lite"/>
    </source>
</evidence>
<dbReference type="EMBL" id="UINC01113446">
    <property type="protein sequence ID" value="SVC83059.1"/>
    <property type="molecule type" value="Genomic_DNA"/>
</dbReference>